<reference evidence="1 2" key="2">
    <citation type="journal article" date="2018" name="New Phytol.">
        <title>High intraspecific genome diversity in the model arbuscular mycorrhizal symbiont Rhizophagus irregularis.</title>
        <authorList>
            <person name="Chen E.C.H."/>
            <person name="Morin E."/>
            <person name="Beaudet D."/>
            <person name="Noel J."/>
            <person name="Yildirir G."/>
            <person name="Ndikumana S."/>
            <person name="Charron P."/>
            <person name="St-Onge C."/>
            <person name="Giorgi J."/>
            <person name="Kruger M."/>
            <person name="Marton T."/>
            <person name="Ropars J."/>
            <person name="Grigoriev I.V."/>
            <person name="Hainaut M."/>
            <person name="Henrissat B."/>
            <person name="Roux C."/>
            <person name="Martin F."/>
            <person name="Corradi N."/>
        </authorList>
    </citation>
    <scope>NUCLEOTIDE SEQUENCE [LARGE SCALE GENOMIC DNA]</scope>
    <source>
        <strain evidence="1 2">DAOM 197198</strain>
    </source>
</reference>
<keyword evidence="2" id="KW-1185">Reference proteome</keyword>
<organism evidence="1 2">
    <name type="scientific">Rhizophagus irregularis (strain DAOM 181602 / DAOM 197198 / MUCL 43194)</name>
    <name type="common">Arbuscular mycorrhizal fungus</name>
    <name type="synonym">Glomus intraradices</name>
    <dbReference type="NCBI Taxonomy" id="747089"/>
    <lineage>
        <taxon>Eukaryota</taxon>
        <taxon>Fungi</taxon>
        <taxon>Fungi incertae sedis</taxon>
        <taxon>Mucoromycota</taxon>
        <taxon>Glomeromycotina</taxon>
        <taxon>Glomeromycetes</taxon>
        <taxon>Glomerales</taxon>
        <taxon>Glomeraceae</taxon>
        <taxon>Rhizophagus</taxon>
    </lineage>
</organism>
<dbReference type="SMR" id="A0A2P4PAN3"/>
<accession>A0A2P4PAN3</accession>
<proteinExistence type="predicted"/>
<dbReference type="VEuPathDB" id="FungiDB:RhiirFUN_021904"/>
<comment type="caution">
    <text evidence="1">The sequence shown here is derived from an EMBL/GenBank/DDBJ whole genome shotgun (WGS) entry which is preliminary data.</text>
</comment>
<dbReference type="EMBL" id="AUPC02000299">
    <property type="protein sequence ID" value="POG62462.1"/>
    <property type="molecule type" value="Genomic_DNA"/>
</dbReference>
<dbReference type="AlphaFoldDB" id="A0A2P4PAN3"/>
<evidence type="ECO:0000313" key="1">
    <source>
        <dbReference type="EMBL" id="POG62462.1"/>
    </source>
</evidence>
<protein>
    <submittedName>
        <fullName evidence="1">Uncharacterized protein</fullName>
    </submittedName>
</protein>
<name>A0A2P4PAN3_RHIID</name>
<reference evidence="1 2" key="1">
    <citation type="journal article" date="2013" name="Proc. Natl. Acad. Sci. U.S.A.">
        <title>Genome of an arbuscular mycorrhizal fungus provides insight into the oldest plant symbiosis.</title>
        <authorList>
            <person name="Tisserant E."/>
            <person name="Malbreil M."/>
            <person name="Kuo A."/>
            <person name="Kohler A."/>
            <person name="Symeonidi A."/>
            <person name="Balestrini R."/>
            <person name="Charron P."/>
            <person name="Duensing N."/>
            <person name="Frei Dit Frey N."/>
            <person name="Gianinazzi-Pearson V."/>
            <person name="Gilbert L.B."/>
            <person name="Handa Y."/>
            <person name="Herr J.R."/>
            <person name="Hijri M."/>
            <person name="Koul R."/>
            <person name="Kawaguchi M."/>
            <person name="Krajinski F."/>
            <person name="Lammers P.J."/>
            <person name="Masclaux F.G."/>
            <person name="Murat C."/>
            <person name="Morin E."/>
            <person name="Ndikumana S."/>
            <person name="Pagni M."/>
            <person name="Petitpierre D."/>
            <person name="Requena N."/>
            <person name="Rosikiewicz P."/>
            <person name="Riley R."/>
            <person name="Saito K."/>
            <person name="San Clemente H."/>
            <person name="Shapiro H."/>
            <person name="van Tuinen D."/>
            <person name="Becard G."/>
            <person name="Bonfante P."/>
            <person name="Paszkowski U."/>
            <person name="Shachar-Hill Y.Y."/>
            <person name="Tuskan G.A."/>
            <person name="Young P.W."/>
            <person name="Sanders I.R."/>
            <person name="Henrissat B."/>
            <person name="Rensing S.A."/>
            <person name="Grigoriev I.V."/>
            <person name="Corradi N."/>
            <person name="Roux C."/>
            <person name="Martin F."/>
        </authorList>
    </citation>
    <scope>NUCLEOTIDE SEQUENCE [LARGE SCALE GENOMIC DNA]</scope>
    <source>
        <strain evidence="1 2">DAOM 197198</strain>
    </source>
</reference>
<dbReference type="Proteomes" id="UP000018888">
    <property type="component" value="Unassembled WGS sequence"/>
</dbReference>
<sequence length="210" mass="24642">MEKFYAPADNFLFDSSHNVAKCIHHWSAKPETNTRSTFFTATQMNVTHETSRPAYYTYVPEIHGTIKETLKYNSDNAPYFGTSVHKFHRRRLQIDYLDSYQERHHNRMTSWIHRRHSSTNPKVIAKAERDYSKFTLSFKDHVKEQAGRHYRSDHSDTSDDTKTLEARPLKRAVYNTTNLDHNRHHAFNKKAKRTLSSIETGKGIFDIPSP</sequence>
<gene>
    <name evidence="1" type="ORF">GLOIN_2v1785252</name>
</gene>
<evidence type="ECO:0000313" key="2">
    <source>
        <dbReference type="Proteomes" id="UP000018888"/>
    </source>
</evidence>